<dbReference type="GO" id="GO:0042110">
    <property type="term" value="P:T cell activation"/>
    <property type="evidence" value="ECO:0007669"/>
    <property type="project" value="TreeGrafter"/>
</dbReference>
<dbReference type="GO" id="GO:0009897">
    <property type="term" value="C:external side of plasma membrane"/>
    <property type="evidence" value="ECO:0007669"/>
    <property type="project" value="TreeGrafter"/>
</dbReference>
<dbReference type="GO" id="GO:0042289">
    <property type="term" value="F:MHC class II protein binding"/>
    <property type="evidence" value="ECO:0007669"/>
    <property type="project" value="TreeGrafter"/>
</dbReference>
<dbReference type="PROSITE" id="PS50835">
    <property type="entry name" value="IG_LIKE"/>
    <property type="match status" value="1"/>
</dbReference>
<dbReference type="Pfam" id="PF07686">
    <property type="entry name" value="V-set"/>
    <property type="match status" value="1"/>
</dbReference>
<dbReference type="OMA" id="RELPWTT"/>
<dbReference type="Ensembl" id="ENSKMAT00000002117.1">
    <property type="protein sequence ID" value="ENSKMAP00000002069.1"/>
    <property type="gene ID" value="ENSKMAG00000001611.1"/>
</dbReference>
<dbReference type="SMART" id="SM00409">
    <property type="entry name" value="IG"/>
    <property type="match status" value="1"/>
</dbReference>
<name>A0A3Q2ZUV8_KRYMA</name>
<evidence type="ECO:0000259" key="1">
    <source>
        <dbReference type="PROSITE" id="PS50835"/>
    </source>
</evidence>
<dbReference type="Proteomes" id="UP000264800">
    <property type="component" value="Unplaced"/>
</dbReference>
<reference evidence="2" key="1">
    <citation type="submission" date="2025-08" db="UniProtKB">
        <authorList>
            <consortium name="Ensembl"/>
        </authorList>
    </citation>
    <scope>IDENTIFICATION</scope>
</reference>
<keyword evidence="3" id="KW-1185">Reference proteome</keyword>
<evidence type="ECO:0000313" key="2">
    <source>
        <dbReference type="Ensembl" id="ENSKMAP00000002069.1"/>
    </source>
</evidence>
<dbReference type="InterPro" id="IPR003599">
    <property type="entry name" value="Ig_sub"/>
</dbReference>
<dbReference type="GO" id="GO:0070374">
    <property type="term" value="P:positive regulation of ERK1 and ERK2 cascade"/>
    <property type="evidence" value="ECO:0007669"/>
    <property type="project" value="TreeGrafter"/>
</dbReference>
<dbReference type="InterPro" id="IPR036179">
    <property type="entry name" value="Ig-like_dom_sf"/>
</dbReference>
<dbReference type="AlphaFoldDB" id="A0A3Q2ZUV8"/>
<protein>
    <recommendedName>
        <fullName evidence="1">Ig-like domain-containing protein</fullName>
    </recommendedName>
</protein>
<dbReference type="PANTHER" id="PTHR11422">
    <property type="entry name" value="T-CELL SURFACE GLYCOPROTEIN CD4"/>
    <property type="match status" value="1"/>
</dbReference>
<dbReference type="InterPro" id="IPR007110">
    <property type="entry name" value="Ig-like_dom"/>
</dbReference>
<dbReference type="PANTHER" id="PTHR11422:SF5">
    <property type="entry name" value="DIVERSE IMMUNOGLOBULIN DOMAIN-CONTAINING PROTEIN 1.1 ISOFORM X1-RELATED"/>
    <property type="match status" value="1"/>
</dbReference>
<dbReference type="GO" id="GO:0035723">
    <property type="term" value="P:interleukin-15-mediated signaling pathway"/>
    <property type="evidence" value="ECO:0007669"/>
    <property type="project" value="TreeGrafter"/>
</dbReference>
<dbReference type="GO" id="GO:1990782">
    <property type="term" value="F:protein tyrosine kinase binding"/>
    <property type="evidence" value="ECO:0007669"/>
    <property type="project" value="TreeGrafter"/>
</dbReference>
<dbReference type="InterPro" id="IPR013783">
    <property type="entry name" value="Ig-like_fold"/>
</dbReference>
<accession>A0A3Q2ZUV8</accession>
<reference evidence="2" key="2">
    <citation type="submission" date="2025-09" db="UniProtKB">
        <authorList>
            <consortium name="Ensembl"/>
        </authorList>
    </citation>
    <scope>IDENTIFICATION</scope>
</reference>
<proteinExistence type="predicted"/>
<feature type="domain" description="Ig-like" evidence="1">
    <location>
        <begin position="33"/>
        <end position="106"/>
    </location>
</feature>
<dbReference type="Gene3D" id="2.60.40.10">
    <property type="entry name" value="Immunoglobulins"/>
    <property type="match status" value="1"/>
</dbReference>
<organism evidence="2 3">
    <name type="scientific">Kryptolebias marmoratus</name>
    <name type="common">Mangrove killifish</name>
    <name type="synonym">Rivulus marmoratus</name>
    <dbReference type="NCBI Taxonomy" id="37003"/>
    <lineage>
        <taxon>Eukaryota</taxon>
        <taxon>Metazoa</taxon>
        <taxon>Chordata</taxon>
        <taxon>Craniata</taxon>
        <taxon>Vertebrata</taxon>
        <taxon>Euteleostomi</taxon>
        <taxon>Actinopterygii</taxon>
        <taxon>Neopterygii</taxon>
        <taxon>Teleostei</taxon>
        <taxon>Neoteleostei</taxon>
        <taxon>Acanthomorphata</taxon>
        <taxon>Ovalentaria</taxon>
        <taxon>Atherinomorphae</taxon>
        <taxon>Cyprinodontiformes</taxon>
        <taxon>Rivulidae</taxon>
        <taxon>Kryptolebias</taxon>
    </lineage>
</organism>
<dbReference type="SUPFAM" id="SSF48726">
    <property type="entry name" value="Immunoglobulin"/>
    <property type="match status" value="1"/>
</dbReference>
<dbReference type="InterPro" id="IPR013106">
    <property type="entry name" value="Ig_V-set"/>
</dbReference>
<dbReference type="GO" id="GO:0045121">
    <property type="term" value="C:membrane raft"/>
    <property type="evidence" value="ECO:0007669"/>
    <property type="project" value="TreeGrafter"/>
</dbReference>
<sequence length="141" mass="15845">KCFSECVFLFAAGIHGAETSLYHRVGDDVVLHGDDAALPCDGPAASRCCSTLSWFYSRQRQSDVQAEVKKGEVSQRSPRAARLSLSRNCSLIINNITAEDAGSYSCWLEGNVHEDFVHLSILTSEYFYLRTLRHRRLRPPH</sequence>
<evidence type="ECO:0000313" key="3">
    <source>
        <dbReference type="Proteomes" id="UP000264800"/>
    </source>
</evidence>
<dbReference type="GeneTree" id="ENSGT01080000257598"/>